<proteinExistence type="predicted"/>
<gene>
    <name evidence="1" type="ORF">U0070_000444</name>
</gene>
<reference evidence="1 2" key="1">
    <citation type="journal article" date="2023" name="bioRxiv">
        <title>Conserved and derived expression patterns and positive selection on dental genes reveal complex evolutionary context of ever-growing rodent molars.</title>
        <authorList>
            <person name="Calamari Z.T."/>
            <person name="Song A."/>
            <person name="Cohen E."/>
            <person name="Akter M."/>
            <person name="Roy R.D."/>
            <person name="Hallikas O."/>
            <person name="Christensen M.M."/>
            <person name="Li P."/>
            <person name="Marangoni P."/>
            <person name="Jernvall J."/>
            <person name="Klein O.D."/>
        </authorList>
    </citation>
    <scope>NUCLEOTIDE SEQUENCE [LARGE SCALE GENOMIC DNA]</scope>
    <source>
        <strain evidence="1">V071</strain>
    </source>
</reference>
<keyword evidence="2" id="KW-1185">Reference proteome</keyword>
<comment type="caution">
    <text evidence="1">The sequence shown here is derived from an EMBL/GenBank/DDBJ whole genome shotgun (WGS) entry which is preliminary data.</text>
</comment>
<protein>
    <submittedName>
        <fullName evidence="1">Uncharacterized protein</fullName>
    </submittedName>
</protein>
<dbReference type="AlphaFoldDB" id="A0AAW0IR67"/>
<dbReference type="EMBL" id="JBBHLL010000101">
    <property type="protein sequence ID" value="KAK7816591.1"/>
    <property type="molecule type" value="Genomic_DNA"/>
</dbReference>
<organism evidence="1 2">
    <name type="scientific">Myodes glareolus</name>
    <name type="common">Bank vole</name>
    <name type="synonym">Clethrionomys glareolus</name>
    <dbReference type="NCBI Taxonomy" id="447135"/>
    <lineage>
        <taxon>Eukaryota</taxon>
        <taxon>Metazoa</taxon>
        <taxon>Chordata</taxon>
        <taxon>Craniata</taxon>
        <taxon>Vertebrata</taxon>
        <taxon>Euteleostomi</taxon>
        <taxon>Mammalia</taxon>
        <taxon>Eutheria</taxon>
        <taxon>Euarchontoglires</taxon>
        <taxon>Glires</taxon>
        <taxon>Rodentia</taxon>
        <taxon>Myomorpha</taxon>
        <taxon>Muroidea</taxon>
        <taxon>Cricetidae</taxon>
        <taxon>Arvicolinae</taxon>
        <taxon>Myodes</taxon>
    </lineage>
</organism>
<name>A0AAW0IR67_MYOGA</name>
<evidence type="ECO:0000313" key="1">
    <source>
        <dbReference type="EMBL" id="KAK7816591.1"/>
    </source>
</evidence>
<sequence length="190" mass="21443">MSVNLATADLKDETKTDRCRLSQDTGFCSPLPLNLPLESNYLAPSRPVSVLTTARCTQARLSEWNSYQIPSPSHIHNLDHIMVTVKKSKITTVFFSWILGMEDTTFNGDQKALCFEDQKHNLQMMGKEFDIKAVHLEDSWDTHLTNHRSSFGGENKAPQTCDVLLRRVWSPGQEQNVLSCAFASEVLTEI</sequence>
<accession>A0AAW0IR67</accession>
<evidence type="ECO:0000313" key="2">
    <source>
        <dbReference type="Proteomes" id="UP001488838"/>
    </source>
</evidence>
<dbReference type="Proteomes" id="UP001488838">
    <property type="component" value="Unassembled WGS sequence"/>
</dbReference>